<dbReference type="PROSITE" id="PS01359">
    <property type="entry name" value="ZF_PHD_1"/>
    <property type="match status" value="1"/>
</dbReference>
<protein>
    <recommendedName>
        <fullName evidence="8">PHD-type domain-containing protein</fullName>
    </recommendedName>
</protein>
<feature type="domain" description="PHD-type" evidence="8">
    <location>
        <begin position="411"/>
        <end position="462"/>
    </location>
</feature>
<comment type="caution">
    <text evidence="9">The sequence shown here is derived from an EMBL/GenBank/DDBJ whole genome shotgun (WGS) entry which is preliminary data.</text>
</comment>
<dbReference type="SMART" id="SM00249">
    <property type="entry name" value="PHD"/>
    <property type="match status" value="1"/>
</dbReference>
<dbReference type="InterPro" id="IPR001965">
    <property type="entry name" value="Znf_PHD"/>
</dbReference>
<feature type="compositionally biased region" description="Basic and acidic residues" evidence="7">
    <location>
        <begin position="136"/>
        <end position="146"/>
    </location>
</feature>
<dbReference type="GO" id="GO:0008270">
    <property type="term" value="F:zinc ion binding"/>
    <property type="evidence" value="ECO:0007669"/>
    <property type="project" value="UniProtKB-KW"/>
</dbReference>
<dbReference type="InterPro" id="IPR019787">
    <property type="entry name" value="Znf_PHD-finger"/>
</dbReference>
<feature type="region of interest" description="Disordered" evidence="7">
    <location>
        <begin position="700"/>
        <end position="780"/>
    </location>
</feature>
<dbReference type="AlphaFoldDB" id="A0A8H3J561"/>
<proteinExistence type="predicted"/>
<dbReference type="GO" id="GO:0048188">
    <property type="term" value="C:Set1C/COMPASS complex"/>
    <property type="evidence" value="ECO:0007669"/>
    <property type="project" value="InterPro"/>
</dbReference>
<dbReference type="EMBL" id="CAJPDS010000168">
    <property type="protein sequence ID" value="CAF9940927.1"/>
    <property type="molecule type" value="Genomic_DNA"/>
</dbReference>
<dbReference type="Proteomes" id="UP000664521">
    <property type="component" value="Unassembled WGS sequence"/>
</dbReference>
<feature type="compositionally biased region" description="Basic residues" evidence="7">
    <location>
        <begin position="515"/>
        <end position="530"/>
    </location>
</feature>
<dbReference type="OrthoDB" id="436852at2759"/>
<feature type="region of interest" description="Disordered" evidence="7">
    <location>
        <begin position="507"/>
        <end position="535"/>
    </location>
</feature>
<dbReference type="InterPro" id="IPR011011">
    <property type="entry name" value="Znf_FYVE_PHD"/>
</dbReference>
<evidence type="ECO:0000256" key="6">
    <source>
        <dbReference type="PROSITE-ProRule" id="PRU00146"/>
    </source>
</evidence>
<dbReference type="Gene3D" id="3.30.40.10">
    <property type="entry name" value="Zinc/RING finger domain, C3HC4 (zinc finger)"/>
    <property type="match status" value="1"/>
</dbReference>
<dbReference type="PROSITE" id="PS50016">
    <property type="entry name" value="ZF_PHD_2"/>
    <property type="match status" value="1"/>
</dbReference>
<keyword evidence="5" id="KW-0539">Nucleus</keyword>
<feature type="compositionally biased region" description="Polar residues" evidence="7">
    <location>
        <begin position="41"/>
        <end position="56"/>
    </location>
</feature>
<keyword evidence="3 6" id="KW-0863">Zinc-finger</keyword>
<feature type="compositionally biased region" description="Basic and acidic residues" evidence="7">
    <location>
        <begin position="703"/>
        <end position="720"/>
    </location>
</feature>
<feature type="compositionally biased region" description="Polar residues" evidence="7">
    <location>
        <begin position="297"/>
        <end position="308"/>
    </location>
</feature>
<dbReference type="InterPro" id="IPR013083">
    <property type="entry name" value="Znf_RING/FYVE/PHD"/>
</dbReference>
<keyword evidence="10" id="KW-1185">Reference proteome</keyword>
<sequence length="826" mass="89191">MSKLSELLNPAPRNGSQSPSTTHQPLTDPDCAIPHPEVDQSIPSTTVFTGNAPRRQSITSPLDALAVAAAATSSAPMPSSSRSTTTFIDPHHPTLPTPLTRPTSSHASPPRSFELPPVPQNPGHFSPGLEQYHQATSDEVKARRMSNDMVGDTSRVLPPLTQIPPEKEPLAAIVNARSHHDAEEQNNVGALGPASRSPEAKQRTSPSEVLPPIPGQIRQPSLGPSESIPEPTIPNTQSEQVQVKTEVTDVPPHIAEMTNQKSTQVATSPAADSRRPSATADGPLISKSIADLKNEANHQPSPATTNTEAPIRNTSEKPKAAPSKKRAAPKKGTASAMKPAAKKRKIETTKSESIASSPALPRNGTPASSRASKTPAPKNQKQGSETPVRSSSVLKSNEDEDDDDMDIDENEQFCICRGPDDHTWMIACDGGCDDWFHGRCVNMDEKDGKLIDKYICPNCTSAGRGQTLWKPMCRLSTCRKPARVDSSKPSKYCSDEHGVEFMRDLAFRNEPPSSPKKHQSVSPTGRRKSRKDYTDSFGNGAFDSAGFEDPNDEEADGACLRGGVLRHAELKTLASSINSAAEFCKLGEGVLGTFVTEGDDANPNPVMNHTSDEVAQLADIKTKTSALKERKRMLDDKDAFLGMVKARAKSVLEQLKKKGEKGAGLCGFDSRLAWADEEFEAWRGSEEGKSAFARGNLGPVFTLKDKDKDKDEAAQTDEGHPTQAPKAKNKKAVVNGGGAHTEDGDGDDGTDKEKDPMTKQGEIEEEEEGAPGFCTKKGCRRHKDWLRVQTNNAALEKESVRVDMKRLLAEEKALKERGLIRGLEEG</sequence>
<accession>A0A8H3J561</accession>
<keyword evidence="4" id="KW-0862">Zinc</keyword>
<evidence type="ECO:0000256" key="3">
    <source>
        <dbReference type="ARBA" id="ARBA00022771"/>
    </source>
</evidence>
<name>A0A8H3J561_9LECA</name>
<keyword evidence="2" id="KW-0479">Metal-binding</keyword>
<feature type="compositionally biased region" description="Low complexity" evidence="7">
    <location>
        <begin position="68"/>
        <end position="86"/>
    </location>
</feature>
<evidence type="ECO:0000256" key="1">
    <source>
        <dbReference type="ARBA" id="ARBA00004123"/>
    </source>
</evidence>
<evidence type="ECO:0000259" key="8">
    <source>
        <dbReference type="PROSITE" id="PS50016"/>
    </source>
</evidence>
<feature type="compositionally biased region" description="Polar residues" evidence="7">
    <location>
        <begin position="365"/>
        <end position="395"/>
    </location>
</feature>
<dbReference type="CDD" id="cd16039">
    <property type="entry name" value="PHD_SPP1"/>
    <property type="match status" value="1"/>
</dbReference>
<evidence type="ECO:0000313" key="9">
    <source>
        <dbReference type="EMBL" id="CAF9940927.1"/>
    </source>
</evidence>
<evidence type="ECO:0000256" key="2">
    <source>
        <dbReference type="ARBA" id="ARBA00022723"/>
    </source>
</evidence>
<feature type="region of interest" description="Disordered" evidence="7">
    <location>
        <begin position="1"/>
        <end position="56"/>
    </location>
</feature>
<feature type="compositionally biased region" description="Polar residues" evidence="7">
    <location>
        <begin position="257"/>
        <end position="267"/>
    </location>
</feature>
<dbReference type="PANTHER" id="PTHR46174">
    <property type="entry name" value="CXXC-TYPE ZINC FINGER PROTEIN 1"/>
    <property type="match status" value="1"/>
</dbReference>
<organism evidence="9 10">
    <name type="scientific">Heterodermia speciosa</name>
    <dbReference type="NCBI Taxonomy" id="116794"/>
    <lineage>
        <taxon>Eukaryota</taxon>
        <taxon>Fungi</taxon>
        <taxon>Dikarya</taxon>
        <taxon>Ascomycota</taxon>
        <taxon>Pezizomycotina</taxon>
        <taxon>Lecanoromycetes</taxon>
        <taxon>OSLEUM clade</taxon>
        <taxon>Lecanoromycetidae</taxon>
        <taxon>Caliciales</taxon>
        <taxon>Physciaceae</taxon>
        <taxon>Heterodermia</taxon>
    </lineage>
</organism>
<feature type="compositionally biased region" description="Polar residues" evidence="7">
    <location>
        <begin position="233"/>
        <end position="245"/>
    </location>
</feature>
<dbReference type="InterPro" id="IPR019786">
    <property type="entry name" value="Zinc_finger_PHD-type_CS"/>
</dbReference>
<feature type="compositionally biased region" description="Polar residues" evidence="7">
    <location>
        <begin position="14"/>
        <end position="25"/>
    </location>
</feature>
<dbReference type="SUPFAM" id="SSF57903">
    <property type="entry name" value="FYVE/PHD zinc finger"/>
    <property type="match status" value="1"/>
</dbReference>
<gene>
    <name evidence="9" type="ORF">HETSPECPRED_002680</name>
</gene>
<comment type="subcellular location">
    <subcellularLocation>
        <location evidence="1">Nucleus</location>
    </subcellularLocation>
</comment>
<dbReference type="GO" id="GO:0045893">
    <property type="term" value="P:positive regulation of DNA-templated transcription"/>
    <property type="evidence" value="ECO:0007669"/>
    <property type="project" value="TreeGrafter"/>
</dbReference>
<dbReference type="InterPro" id="IPR037869">
    <property type="entry name" value="Spp1/CFP1"/>
</dbReference>
<reference evidence="9" key="1">
    <citation type="submission" date="2021-03" db="EMBL/GenBank/DDBJ databases">
        <authorList>
            <person name="Tagirdzhanova G."/>
        </authorList>
    </citation>
    <scope>NUCLEOTIDE SEQUENCE</scope>
</reference>
<dbReference type="Pfam" id="PF00628">
    <property type="entry name" value="PHD"/>
    <property type="match status" value="1"/>
</dbReference>
<evidence type="ECO:0000256" key="7">
    <source>
        <dbReference type="SAM" id="MobiDB-lite"/>
    </source>
</evidence>
<dbReference type="PANTHER" id="PTHR46174:SF1">
    <property type="entry name" value="CXXC-TYPE ZINC FINGER PROTEIN 1"/>
    <property type="match status" value="1"/>
</dbReference>
<evidence type="ECO:0000256" key="4">
    <source>
        <dbReference type="ARBA" id="ARBA00022833"/>
    </source>
</evidence>
<evidence type="ECO:0000256" key="5">
    <source>
        <dbReference type="ARBA" id="ARBA00023242"/>
    </source>
</evidence>
<evidence type="ECO:0000313" key="10">
    <source>
        <dbReference type="Proteomes" id="UP000664521"/>
    </source>
</evidence>
<feature type="region of interest" description="Disordered" evidence="7">
    <location>
        <begin position="68"/>
        <end position="405"/>
    </location>
</feature>